<feature type="transmembrane region" description="Helical" evidence="7">
    <location>
        <begin position="7"/>
        <end position="28"/>
    </location>
</feature>
<evidence type="ECO:0000256" key="4">
    <source>
        <dbReference type="ARBA" id="ARBA00022692"/>
    </source>
</evidence>
<keyword evidence="6 7" id="KW-0472">Membrane</keyword>
<dbReference type="PROSITE" id="PS50928">
    <property type="entry name" value="ABC_TM1"/>
    <property type="match status" value="1"/>
</dbReference>
<evidence type="ECO:0000256" key="1">
    <source>
        <dbReference type="ARBA" id="ARBA00004651"/>
    </source>
</evidence>
<evidence type="ECO:0000313" key="9">
    <source>
        <dbReference type="EMBL" id="MBE1490838.1"/>
    </source>
</evidence>
<comment type="similarity">
    <text evidence="7">Belongs to the binding-protein-dependent transport system permease family.</text>
</comment>
<reference evidence="9" key="1">
    <citation type="submission" date="2020-10" db="EMBL/GenBank/DDBJ databases">
        <title>Sequencing the genomes of 1000 actinobacteria strains.</title>
        <authorList>
            <person name="Klenk H.-P."/>
        </authorList>
    </citation>
    <scope>NUCLEOTIDE SEQUENCE</scope>
    <source>
        <strain evidence="9">DSM 46832</strain>
    </source>
</reference>
<proteinExistence type="inferred from homology"/>
<dbReference type="SUPFAM" id="SSF161098">
    <property type="entry name" value="MetI-like"/>
    <property type="match status" value="1"/>
</dbReference>
<feature type="transmembrane region" description="Helical" evidence="7">
    <location>
        <begin position="102"/>
        <end position="123"/>
    </location>
</feature>
<dbReference type="InterPro" id="IPR035906">
    <property type="entry name" value="MetI-like_sf"/>
</dbReference>
<dbReference type="CDD" id="cd06261">
    <property type="entry name" value="TM_PBP2"/>
    <property type="match status" value="1"/>
</dbReference>
<evidence type="ECO:0000256" key="7">
    <source>
        <dbReference type="RuleBase" id="RU363032"/>
    </source>
</evidence>
<accession>A0A927MFP1</accession>
<gene>
    <name evidence="9" type="ORF">H4W31_006476</name>
</gene>
<dbReference type="Gene3D" id="1.10.3720.10">
    <property type="entry name" value="MetI-like"/>
    <property type="match status" value="1"/>
</dbReference>
<feature type="transmembrane region" description="Helical" evidence="7">
    <location>
        <begin position="71"/>
        <end position="90"/>
    </location>
</feature>
<feature type="domain" description="ABC transmembrane type-1" evidence="8">
    <location>
        <begin position="67"/>
        <end position="257"/>
    </location>
</feature>
<dbReference type="AlphaFoldDB" id="A0A927MFP1"/>
<keyword evidence="3" id="KW-1003">Cell membrane</keyword>
<feature type="transmembrane region" description="Helical" evidence="7">
    <location>
        <begin position="236"/>
        <end position="256"/>
    </location>
</feature>
<name>A0A927MFP1_9ACTN</name>
<dbReference type="Pfam" id="PF00528">
    <property type="entry name" value="BPD_transp_1"/>
    <property type="match status" value="1"/>
</dbReference>
<keyword evidence="2 7" id="KW-0813">Transport</keyword>
<evidence type="ECO:0000256" key="6">
    <source>
        <dbReference type="ARBA" id="ARBA00023136"/>
    </source>
</evidence>
<evidence type="ECO:0000256" key="2">
    <source>
        <dbReference type="ARBA" id="ARBA00022448"/>
    </source>
</evidence>
<comment type="subcellular location">
    <subcellularLocation>
        <location evidence="1 7">Cell membrane</location>
        <topology evidence="1 7">Multi-pass membrane protein</topology>
    </subcellularLocation>
</comment>
<organism evidence="9 10">
    <name type="scientific">Plantactinospora soyae</name>
    <dbReference type="NCBI Taxonomy" id="1544732"/>
    <lineage>
        <taxon>Bacteria</taxon>
        <taxon>Bacillati</taxon>
        <taxon>Actinomycetota</taxon>
        <taxon>Actinomycetes</taxon>
        <taxon>Micromonosporales</taxon>
        <taxon>Micromonosporaceae</taxon>
        <taxon>Plantactinospora</taxon>
    </lineage>
</organism>
<feature type="transmembrane region" description="Helical" evidence="7">
    <location>
        <begin position="135"/>
        <end position="157"/>
    </location>
</feature>
<dbReference type="InterPro" id="IPR000515">
    <property type="entry name" value="MetI-like"/>
</dbReference>
<dbReference type="GO" id="GO:0005886">
    <property type="term" value="C:plasma membrane"/>
    <property type="evidence" value="ECO:0007669"/>
    <property type="project" value="UniProtKB-SubCell"/>
</dbReference>
<protein>
    <submittedName>
        <fullName evidence="9">Raffinose/stachyose/melibiose transport system permease protein</fullName>
    </submittedName>
</protein>
<dbReference type="EMBL" id="JADBEB010000001">
    <property type="protein sequence ID" value="MBE1490838.1"/>
    <property type="molecule type" value="Genomic_DNA"/>
</dbReference>
<dbReference type="GO" id="GO:0055085">
    <property type="term" value="P:transmembrane transport"/>
    <property type="evidence" value="ECO:0007669"/>
    <property type="project" value="InterPro"/>
</dbReference>
<evidence type="ECO:0000259" key="8">
    <source>
        <dbReference type="PROSITE" id="PS50928"/>
    </source>
</evidence>
<evidence type="ECO:0000256" key="3">
    <source>
        <dbReference type="ARBA" id="ARBA00022475"/>
    </source>
</evidence>
<evidence type="ECO:0000256" key="5">
    <source>
        <dbReference type="ARBA" id="ARBA00022989"/>
    </source>
</evidence>
<feature type="transmembrane region" description="Helical" evidence="7">
    <location>
        <begin position="178"/>
        <end position="203"/>
    </location>
</feature>
<dbReference type="Proteomes" id="UP000649753">
    <property type="component" value="Unassembled WGS sequence"/>
</dbReference>
<dbReference type="PANTHER" id="PTHR43744">
    <property type="entry name" value="ABC TRANSPORTER PERMEASE PROTEIN MG189-RELATED-RELATED"/>
    <property type="match status" value="1"/>
</dbReference>
<dbReference type="PANTHER" id="PTHR43744:SF12">
    <property type="entry name" value="ABC TRANSPORTER PERMEASE PROTEIN MG189-RELATED"/>
    <property type="match status" value="1"/>
</dbReference>
<dbReference type="RefSeq" id="WP_318783524.1">
    <property type="nucleotide sequence ID" value="NZ_JADBEB010000001.1"/>
</dbReference>
<keyword evidence="5 7" id="KW-1133">Transmembrane helix</keyword>
<sequence length="272" mass="30205">MTRARRVLLSLVMIALAGVVGLPLYYIVVNTFKTQPDMTATPLGLPSPWYFGNYTEIFDRVQILRSFANTLYVTIGSVLVQLAVGAMAAYGIVMRATRFNRVVGVVLLIAFVVPTQATLIPLYRTLVEVELVDSLNGLIVMYAGGAIFSFFLIHGYMKTLPFEIVEAARIDGAGVWQIFWRIVLPLIKPILITVGVFQTMWVWNDFITPNVFISSPDKRTVVLQVYNAVGEFTTDWPAFMTLSVVALVPMVVFFVFTQRHIVNGLLSGGVKG</sequence>
<evidence type="ECO:0000313" key="10">
    <source>
        <dbReference type="Proteomes" id="UP000649753"/>
    </source>
</evidence>
<keyword evidence="4 7" id="KW-0812">Transmembrane</keyword>
<comment type="caution">
    <text evidence="9">The sequence shown here is derived from an EMBL/GenBank/DDBJ whole genome shotgun (WGS) entry which is preliminary data.</text>
</comment>
<keyword evidence="10" id="KW-1185">Reference proteome</keyword>